<name>A0A9X2S4Z0_9FIRM</name>
<dbReference type="Proteomes" id="UP001140817">
    <property type="component" value="Unassembled WGS sequence"/>
</dbReference>
<evidence type="ECO:0000313" key="4">
    <source>
        <dbReference type="Proteomes" id="UP001140817"/>
    </source>
</evidence>
<dbReference type="EMBL" id="JANKBY010000380">
    <property type="protein sequence ID" value="MCR1824702.1"/>
    <property type="molecule type" value="Genomic_DNA"/>
</dbReference>
<evidence type="ECO:0000256" key="1">
    <source>
        <dbReference type="SAM" id="MobiDB-lite"/>
    </source>
</evidence>
<comment type="caution">
    <text evidence="3">The sequence shown here is derived from an EMBL/GenBank/DDBJ whole genome shotgun (WGS) entry which is preliminary data.</text>
</comment>
<keyword evidence="4" id="KW-1185">Reference proteome</keyword>
<organism evidence="3 4">
    <name type="scientific">Terrisporobacter muris</name>
    <dbReference type="NCBI Taxonomy" id="2963284"/>
    <lineage>
        <taxon>Bacteria</taxon>
        <taxon>Bacillati</taxon>
        <taxon>Bacillota</taxon>
        <taxon>Clostridia</taxon>
        <taxon>Peptostreptococcales</taxon>
        <taxon>Peptostreptococcaceae</taxon>
        <taxon>Terrisporobacter</taxon>
    </lineage>
</organism>
<feature type="compositionally biased region" description="Basic and acidic residues" evidence="1">
    <location>
        <begin position="425"/>
        <end position="436"/>
    </location>
</feature>
<evidence type="ECO:0000256" key="2">
    <source>
        <dbReference type="SAM" id="SignalP"/>
    </source>
</evidence>
<feature type="compositionally biased region" description="Polar residues" evidence="1">
    <location>
        <begin position="366"/>
        <end position="375"/>
    </location>
</feature>
<dbReference type="InterPro" id="IPR009343">
    <property type="entry name" value="DUF1002"/>
</dbReference>
<feature type="compositionally biased region" description="Low complexity" evidence="1">
    <location>
        <begin position="349"/>
        <end position="365"/>
    </location>
</feature>
<dbReference type="Pfam" id="PF06207">
    <property type="entry name" value="DUF1002"/>
    <property type="match status" value="1"/>
</dbReference>
<accession>A0A9X2S4Z0</accession>
<feature type="compositionally biased region" description="Low complexity" evidence="1">
    <location>
        <begin position="380"/>
        <end position="420"/>
    </location>
</feature>
<dbReference type="RefSeq" id="WP_079764783.1">
    <property type="nucleotide sequence ID" value="NZ_JANKBY010000380.1"/>
</dbReference>
<feature type="signal peptide" evidence="2">
    <location>
        <begin position="1"/>
        <end position="26"/>
    </location>
</feature>
<proteinExistence type="predicted"/>
<protein>
    <submittedName>
        <fullName evidence="3">DUF1002 domain-containing protein</fullName>
    </submittedName>
</protein>
<reference evidence="3" key="1">
    <citation type="submission" date="2022-07" db="EMBL/GenBank/DDBJ databases">
        <title>Enhanced cultured diversity of the mouse gut microbiota enables custom-made synthetic communities.</title>
        <authorList>
            <person name="Afrizal A."/>
        </authorList>
    </citation>
    <scope>NUCLEOTIDE SEQUENCE</scope>
    <source>
        <strain evidence="3">DSM 29186</strain>
    </source>
</reference>
<dbReference type="AlphaFoldDB" id="A0A9X2S4Z0"/>
<sequence>MKFKKKVSSLLVAMTIVASSIVPSFADGTRVVTIGVNNTAEQRQKIFNYFGVKENEVQVLEVNNQEEREYLGKVATEAQLGTKTYSCAYVEPTNNGGINVKTANITWVTSSMVASTLSTAGMTNANAVIAAVFPVSGTGALTGVMKAFEDASGEKLDEDKKELASEELITTGDLGDEIGQDKATGVVNDIKTEVIKNGTSDVTQIADIINNVTNNYNITLTDAQVKQITDLMEKIAAQNYDYNSMKETLNNVSDVVKDNLQEAGESVGSSGIMDSIGNFFSSIGDWFSNLFSGNKDLGILGETKDEMLGSNAVINATDKAAENLPSSEEVEGFFQKIINWFTNLFNNDSDNNDSNNNDVNSGESNQENNTQTPSQEESNDNNVENNTNNKDTNNTENTENTDNAQDSQNSENNTNDNSLNVQTETEQHFDSQDSNQ</sequence>
<gene>
    <name evidence="3" type="ORF">NSA58_18130</name>
</gene>
<feature type="chain" id="PRO_5040859622" evidence="2">
    <location>
        <begin position="27"/>
        <end position="436"/>
    </location>
</feature>
<feature type="region of interest" description="Disordered" evidence="1">
    <location>
        <begin position="349"/>
        <end position="436"/>
    </location>
</feature>
<evidence type="ECO:0000313" key="3">
    <source>
        <dbReference type="EMBL" id="MCR1824702.1"/>
    </source>
</evidence>
<keyword evidence="2" id="KW-0732">Signal</keyword>